<dbReference type="EMBL" id="BEHT01000005">
    <property type="protein sequence ID" value="GBC98045.1"/>
    <property type="molecule type" value="Genomic_DNA"/>
</dbReference>
<dbReference type="EC" id="2.4.1.301" evidence="3"/>
<protein>
    <submittedName>
        <fullName evidence="3">Alpha-D-kanosaminyltransferase</fullName>
        <ecNumber evidence="3">2.4.1.301</ecNumber>
    </submittedName>
</protein>
<dbReference type="InterPro" id="IPR001296">
    <property type="entry name" value="Glyco_trans_1"/>
</dbReference>
<dbReference type="PANTHER" id="PTHR45947:SF3">
    <property type="entry name" value="SULFOQUINOVOSYL TRANSFERASE SQD2"/>
    <property type="match status" value="1"/>
</dbReference>
<gene>
    <name evidence="3" type="primary">kanE_2</name>
    <name evidence="3" type="ORF">HRbin17_00540</name>
</gene>
<evidence type="ECO:0000259" key="1">
    <source>
        <dbReference type="Pfam" id="PF00534"/>
    </source>
</evidence>
<feature type="domain" description="Glycosyltransferase subfamily 4-like N-terminal" evidence="2">
    <location>
        <begin position="29"/>
        <end position="194"/>
    </location>
</feature>
<comment type="caution">
    <text evidence="3">The sequence shown here is derived from an EMBL/GenBank/DDBJ whole genome shotgun (WGS) entry which is preliminary data.</text>
</comment>
<name>A0A2H5XA57_9BACT</name>
<dbReference type="InterPro" id="IPR050194">
    <property type="entry name" value="Glycosyltransferase_grp1"/>
</dbReference>
<sequence>MTHETVAPSSSSPPKRRRVLHLITRMIIGGAEWNTLYTVKLLNRERYVPFLACGPQTGAEGSLIEATRALGVPVMVVPDLVRELHPVKDGKVIGQLIRLYRATKADIVHTHASKAGLVGRLAGWLAKVPRVIHTVHGFAFTAPIPEWQKRLYIALERAAARWCDTLIFISPALIEEARRHNIGDPSQYVLIPSGIDLRMFRESPRFRDIKRRELSLNGEPVIGTIARIVREKGYESLLHAARRLKAKGYNFVLVWVGDGPDRPHMEALARELGVADRVVITGMRSDVPAWVGCFDLFVLPTLWEGMGRVFLEAQAAGVPVIGTKVGGVPDVVMDGKTGFLVPPNDPESLSEALERLLVDARLRQTMGQAAQAFVDERFSVDEMVRAIEAVYDKA</sequence>
<dbReference type="Gene3D" id="3.40.50.2000">
    <property type="entry name" value="Glycogen Phosphorylase B"/>
    <property type="match status" value="2"/>
</dbReference>
<dbReference type="AlphaFoldDB" id="A0A2H5XA57"/>
<reference evidence="4" key="1">
    <citation type="submission" date="2017-09" db="EMBL/GenBank/DDBJ databases">
        <title>Metaegenomics of thermophilic ammonia-oxidizing enrichment culture.</title>
        <authorList>
            <person name="Kato S."/>
            <person name="Suzuki K."/>
        </authorList>
    </citation>
    <scope>NUCLEOTIDE SEQUENCE [LARGE SCALE GENOMIC DNA]</scope>
</reference>
<organism evidence="3 4">
    <name type="scientific">Candidatus Fervidibacter japonicus</name>
    <dbReference type="NCBI Taxonomy" id="2035412"/>
    <lineage>
        <taxon>Bacteria</taxon>
        <taxon>Candidatus Fervidibacterota</taxon>
        <taxon>Candidatus Fervidibacter</taxon>
    </lineage>
</organism>
<dbReference type="Proteomes" id="UP000236173">
    <property type="component" value="Unassembled WGS sequence"/>
</dbReference>
<dbReference type="Pfam" id="PF00534">
    <property type="entry name" value="Glycos_transf_1"/>
    <property type="match status" value="1"/>
</dbReference>
<evidence type="ECO:0000313" key="4">
    <source>
        <dbReference type="Proteomes" id="UP000236173"/>
    </source>
</evidence>
<dbReference type="InterPro" id="IPR028098">
    <property type="entry name" value="Glyco_trans_4-like_N"/>
</dbReference>
<accession>A0A2H5XA57</accession>
<keyword evidence="3" id="KW-0328">Glycosyltransferase</keyword>
<feature type="domain" description="Glycosyl transferase family 1" evidence="1">
    <location>
        <begin position="209"/>
        <end position="371"/>
    </location>
</feature>
<dbReference type="PANTHER" id="PTHR45947">
    <property type="entry name" value="SULFOQUINOVOSYL TRANSFERASE SQD2"/>
    <property type="match status" value="1"/>
</dbReference>
<dbReference type="CDD" id="cd03808">
    <property type="entry name" value="GT4_CapM-like"/>
    <property type="match status" value="1"/>
</dbReference>
<evidence type="ECO:0000259" key="2">
    <source>
        <dbReference type="Pfam" id="PF13579"/>
    </source>
</evidence>
<dbReference type="Pfam" id="PF13579">
    <property type="entry name" value="Glyco_trans_4_4"/>
    <property type="match status" value="1"/>
</dbReference>
<dbReference type="GO" id="GO:0016758">
    <property type="term" value="F:hexosyltransferase activity"/>
    <property type="evidence" value="ECO:0007669"/>
    <property type="project" value="TreeGrafter"/>
</dbReference>
<evidence type="ECO:0000313" key="3">
    <source>
        <dbReference type="EMBL" id="GBC98045.1"/>
    </source>
</evidence>
<dbReference type="SUPFAM" id="SSF53756">
    <property type="entry name" value="UDP-Glycosyltransferase/glycogen phosphorylase"/>
    <property type="match status" value="1"/>
</dbReference>
<keyword evidence="3" id="KW-0808">Transferase</keyword>
<proteinExistence type="predicted"/>